<dbReference type="Pfam" id="PF03223">
    <property type="entry name" value="V-ATPase_C"/>
    <property type="match status" value="1"/>
</dbReference>
<sequence length="416" mass="48045">MSFKGISDGQGQQYWIVACALAEEGLDAIYHEMNVNLKKVGQNIEVMQFDIPFSLKFGAFDDLVRLADELIKHDTGIEVVLRRVERMALDLDPTMELRIIWQRSSYTIKQYLCHFSWDHAKFPKERSMHENLNALLQGIQKLDTDLRSKSSQFNEIKQAVFNNLGKDFNSNSNVQSSNGSSSGVKLTNGLLTTKDLIDVITPDVIDESDILFTEHISTVFVVVPKGQHDSFLKYYERSDPYVVPKSAKFIPKIIDKEGNELVRVFLFQSSMESFKQNCKSRKFTVRDDFHYSQEKYRTLMENRKKLVQEKGKQEKYLKRMCFASFSDIFISWLHIKAMRCFVEAVLRYGVPPQFASFLIRMDVSSSKFVKAKNVVETTFKKKGKIGTLYKSSSTDKEIDDDYTPYVFLPFSPDQQV</sequence>
<dbReference type="GO" id="GO:0046961">
    <property type="term" value="F:proton-transporting ATPase activity, rotational mechanism"/>
    <property type="evidence" value="ECO:0007669"/>
    <property type="project" value="InterPro"/>
</dbReference>
<dbReference type="InterPro" id="IPR004907">
    <property type="entry name" value="ATPase_V1-cplx_csu"/>
</dbReference>
<evidence type="ECO:0000256" key="1">
    <source>
        <dbReference type="ARBA" id="ARBA00006138"/>
    </source>
</evidence>
<evidence type="ECO:0000256" key="4">
    <source>
        <dbReference type="ARBA" id="ARBA00023065"/>
    </source>
</evidence>
<dbReference type="GO" id="GO:0000221">
    <property type="term" value="C:vacuolar proton-transporting V-type ATPase, V1 domain"/>
    <property type="evidence" value="ECO:0007669"/>
    <property type="project" value="TreeGrafter"/>
</dbReference>
<reference evidence="6 7" key="1">
    <citation type="submission" date="2016-10" db="EMBL/GenBank/DDBJ databases">
        <title>Reductive evolution of mitochondrial metabolism and differential evolution of invasion-related proteins in Cryptosporidium.</title>
        <authorList>
            <person name="Liu S."/>
            <person name="Roellig D.M."/>
            <person name="Guo Y."/>
            <person name="Li N."/>
            <person name="Frace M.A."/>
            <person name="Tang K."/>
            <person name="Zhang L."/>
            <person name="Feng Y."/>
            <person name="Xiao L."/>
        </authorList>
    </citation>
    <scope>NUCLEOTIDE SEQUENCE [LARGE SCALE GENOMIC DNA]</scope>
    <source>
        <strain evidence="6">30847</strain>
    </source>
</reference>
<proteinExistence type="inferred from homology"/>
<comment type="caution">
    <text evidence="6">The sequence shown here is derived from an EMBL/GenBank/DDBJ whole genome shotgun (WGS) entry which is preliminary data.</text>
</comment>
<organism evidence="6 7">
    <name type="scientific">Cryptosporidium andersoni</name>
    <dbReference type="NCBI Taxonomy" id="117008"/>
    <lineage>
        <taxon>Eukaryota</taxon>
        <taxon>Sar</taxon>
        <taxon>Alveolata</taxon>
        <taxon>Apicomplexa</taxon>
        <taxon>Conoidasida</taxon>
        <taxon>Coccidia</taxon>
        <taxon>Eucoccidiorida</taxon>
        <taxon>Eimeriorina</taxon>
        <taxon>Cryptosporidiidae</taxon>
        <taxon>Cryptosporidium</taxon>
    </lineage>
</organism>
<keyword evidence="2 5" id="KW-0813">Transport</keyword>
<protein>
    <recommendedName>
        <fullName evidence="5">V-type proton ATPase subunit C</fullName>
    </recommendedName>
</protein>
<evidence type="ECO:0000256" key="5">
    <source>
        <dbReference type="RuleBase" id="RU364010"/>
    </source>
</evidence>
<keyword evidence="4 5" id="KW-0406">Ion transport</keyword>
<dbReference type="Proteomes" id="UP000186804">
    <property type="component" value="Unassembled WGS sequence"/>
</dbReference>
<comment type="similarity">
    <text evidence="1 5">Belongs to the V-ATPase C subunit family.</text>
</comment>
<dbReference type="EMBL" id="LRBS01000067">
    <property type="protein sequence ID" value="OII76300.1"/>
    <property type="molecule type" value="Genomic_DNA"/>
</dbReference>
<dbReference type="RefSeq" id="XP_067068146.1">
    <property type="nucleotide sequence ID" value="XM_067211297.1"/>
</dbReference>
<evidence type="ECO:0000256" key="2">
    <source>
        <dbReference type="ARBA" id="ARBA00022448"/>
    </source>
</evidence>
<dbReference type="Gene3D" id="3.30.70.100">
    <property type="match status" value="1"/>
</dbReference>
<comment type="subunit">
    <text evidence="5">V-ATPase is a heteromultimeric enzyme composed of a peripheral catalytic V1 complex (components A to H) attached to an integral membrane V0 proton pore complex.</text>
</comment>
<comment type="function">
    <text evidence="5">Subunit of the V1 complex of vacuolar(H+)-ATPase (V-ATPase), a multisubunit enzyme composed of a peripheral complex (V1) that hydrolyzes ATP and a membrane integral complex (V0) that translocates protons. V-ATPase is responsible for acidifying and maintaining the pH of intracellular compartments and in some cell types, is targeted to the plasma membrane, where it is responsible for acidifying the extracellular environment. Subunit C is necessary for the assembly of the catalytic sector of the enzyme and is likely to have a specific function in its catalytic activity.</text>
</comment>
<gene>
    <name evidence="6" type="ORF">cand_010580</name>
</gene>
<evidence type="ECO:0000256" key="3">
    <source>
        <dbReference type="ARBA" id="ARBA00022781"/>
    </source>
</evidence>
<accession>A0A1J4MTF9</accession>
<evidence type="ECO:0000313" key="6">
    <source>
        <dbReference type="EMBL" id="OII76300.1"/>
    </source>
</evidence>
<dbReference type="AlphaFoldDB" id="A0A1J4MTF9"/>
<dbReference type="VEuPathDB" id="CryptoDB:cand_010580"/>
<dbReference type="SUPFAM" id="SSF118203">
    <property type="entry name" value="Vacuolar ATP synthase subunit C"/>
    <property type="match status" value="1"/>
</dbReference>
<dbReference type="InterPro" id="IPR036132">
    <property type="entry name" value="Vac_ATP_synth_c_sf"/>
</dbReference>
<dbReference type="GeneID" id="92365243"/>
<name>A0A1J4MTF9_9CRYT</name>
<dbReference type="PROSITE" id="PS51257">
    <property type="entry name" value="PROKAR_LIPOPROTEIN"/>
    <property type="match status" value="1"/>
</dbReference>
<keyword evidence="7" id="KW-1185">Reference proteome</keyword>
<dbReference type="Gene3D" id="1.20.1460.10">
    <property type="entry name" value="subunit c (vma5p) of the yeast v-atpase, domain 2"/>
    <property type="match status" value="1"/>
</dbReference>
<dbReference type="Gene3D" id="3.30.70.1180">
    <property type="entry name" value="Vacuolar atp synthase subunit c, domain 1"/>
    <property type="match status" value="1"/>
</dbReference>
<dbReference type="CDD" id="cd14785">
    <property type="entry name" value="V-ATPase_C"/>
    <property type="match status" value="1"/>
</dbReference>
<dbReference type="PANTHER" id="PTHR10137:SF0">
    <property type="entry name" value="V-TYPE PROTON ATPASE SUBUNIT C"/>
    <property type="match status" value="1"/>
</dbReference>
<dbReference type="PANTHER" id="PTHR10137">
    <property type="entry name" value="V-TYPE PROTON ATPASE SUBUNIT C"/>
    <property type="match status" value="1"/>
</dbReference>
<keyword evidence="3 5" id="KW-0375">Hydrogen ion transport</keyword>
<dbReference type="OrthoDB" id="6605928at2759"/>
<evidence type="ECO:0000313" key="7">
    <source>
        <dbReference type="Proteomes" id="UP000186804"/>
    </source>
</evidence>